<protein>
    <submittedName>
        <fullName evidence="1">Uncharacterized protein</fullName>
    </submittedName>
</protein>
<dbReference type="Proteomes" id="UP001227230">
    <property type="component" value="Chromosome 10"/>
</dbReference>
<keyword evidence="2" id="KW-1185">Reference proteome</keyword>
<gene>
    <name evidence="1" type="ORF">VitviT2T_015512</name>
</gene>
<proteinExistence type="predicted"/>
<reference evidence="1 2" key="1">
    <citation type="journal article" date="2023" name="Hortic Res">
        <title>The complete reference genome for grapevine (Vitis vinifera L.) genetics and breeding.</title>
        <authorList>
            <person name="Shi X."/>
            <person name="Cao S."/>
            <person name="Wang X."/>
            <person name="Huang S."/>
            <person name="Wang Y."/>
            <person name="Liu Z."/>
            <person name="Liu W."/>
            <person name="Leng X."/>
            <person name="Peng Y."/>
            <person name="Wang N."/>
            <person name="Wang Y."/>
            <person name="Ma Z."/>
            <person name="Xu X."/>
            <person name="Zhang F."/>
            <person name="Xue H."/>
            <person name="Zhong H."/>
            <person name="Wang Y."/>
            <person name="Zhang K."/>
            <person name="Velt A."/>
            <person name="Avia K."/>
            <person name="Holtgrawe D."/>
            <person name="Grimplet J."/>
            <person name="Matus J.T."/>
            <person name="Ware D."/>
            <person name="Wu X."/>
            <person name="Wang H."/>
            <person name="Liu C."/>
            <person name="Fang Y."/>
            <person name="Rustenholz C."/>
            <person name="Cheng Z."/>
            <person name="Xiao H."/>
            <person name="Zhou Y."/>
        </authorList>
    </citation>
    <scope>NUCLEOTIDE SEQUENCE [LARGE SCALE GENOMIC DNA]</scope>
    <source>
        <strain evidence="2">cv. Pinot noir / PN40024</strain>
        <tissue evidence="1">Leaf</tissue>
    </source>
</reference>
<evidence type="ECO:0000313" key="1">
    <source>
        <dbReference type="EMBL" id="WJZ96865.1"/>
    </source>
</evidence>
<name>A0ABY9CQ97_VITVI</name>
<dbReference type="EMBL" id="CP126657">
    <property type="protein sequence ID" value="WJZ96865.1"/>
    <property type="molecule type" value="Genomic_DNA"/>
</dbReference>
<evidence type="ECO:0000313" key="2">
    <source>
        <dbReference type="Proteomes" id="UP001227230"/>
    </source>
</evidence>
<organism evidence="1 2">
    <name type="scientific">Vitis vinifera</name>
    <name type="common">Grape</name>
    <dbReference type="NCBI Taxonomy" id="29760"/>
    <lineage>
        <taxon>Eukaryota</taxon>
        <taxon>Viridiplantae</taxon>
        <taxon>Streptophyta</taxon>
        <taxon>Embryophyta</taxon>
        <taxon>Tracheophyta</taxon>
        <taxon>Spermatophyta</taxon>
        <taxon>Magnoliopsida</taxon>
        <taxon>eudicotyledons</taxon>
        <taxon>Gunneridae</taxon>
        <taxon>Pentapetalae</taxon>
        <taxon>rosids</taxon>
        <taxon>Vitales</taxon>
        <taxon>Vitaceae</taxon>
        <taxon>Viteae</taxon>
        <taxon>Vitis</taxon>
    </lineage>
</organism>
<accession>A0ABY9CQ97</accession>
<sequence length="117" mass="12710">MWISLPLIEQFPTDGANIEALRHRGPRSRQMHAPLSTEDDSCFDQPAKDVWTGCSDTPSNGFVSLFSDNQSSIFLSSGRTIIALQAAVRNCEGDDLPSFLSFRSAGGGMQAVIGYLK</sequence>